<comment type="caution">
    <text evidence="1">The sequence shown here is derived from an EMBL/GenBank/DDBJ whole genome shotgun (WGS) entry which is preliminary data.</text>
</comment>
<reference evidence="1" key="1">
    <citation type="journal article" date="2021" name="Mol. Plant Pathol.">
        <title>A 20-kb lineage-specific genomic region tames virulence in pathogenic amphidiploid Verticillium longisporum.</title>
        <authorList>
            <person name="Harting R."/>
            <person name="Starke J."/>
            <person name="Kusch H."/>
            <person name="Poggeler S."/>
            <person name="Maurus I."/>
            <person name="Schluter R."/>
            <person name="Landesfeind M."/>
            <person name="Bulla I."/>
            <person name="Nowrousian M."/>
            <person name="de Jonge R."/>
            <person name="Stahlhut G."/>
            <person name="Hoff K.J."/>
            <person name="Asshauer K.P."/>
            <person name="Thurmer A."/>
            <person name="Stanke M."/>
            <person name="Daniel R."/>
            <person name="Morgenstern B."/>
            <person name="Thomma B.P.H.J."/>
            <person name="Kronstad J.W."/>
            <person name="Braus-Stromeyer S.A."/>
            <person name="Braus G.H."/>
        </authorList>
    </citation>
    <scope>NUCLEOTIDE SEQUENCE</scope>
    <source>
        <strain evidence="1">Vl32</strain>
    </source>
</reference>
<gene>
    <name evidence="1" type="ORF">HYQ45_003802</name>
</gene>
<dbReference type="AlphaFoldDB" id="A0A8I2ZWK7"/>
<sequence>MCLSSTFTFHSTLHRTVHPHWTGDWKDPVPTVCPLLHSCSRRRTQAIYAFCPPTDPLYLILIKRGPSRTPARDRLTVVASHTTSTLPLLK</sequence>
<organism evidence="1 2">
    <name type="scientific">Verticillium longisporum</name>
    <name type="common">Verticillium dahliae var. longisporum</name>
    <dbReference type="NCBI Taxonomy" id="100787"/>
    <lineage>
        <taxon>Eukaryota</taxon>
        <taxon>Fungi</taxon>
        <taxon>Dikarya</taxon>
        <taxon>Ascomycota</taxon>
        <taxon>Pezizomycotina</taxon>
        <taxon>Sordariomycetes</taxon>
        <taxon>Hypocreomycetidae</taxon>
        <taxon>Glomerellales</taxon>
        <taxon>Plectosphaerellaceae</taxon>
        <taxon>Verticillium</taxon>
    </lineage>
</organism>
<accession>A0A8I2ZWK7</accession>
<proteinExistence type="predicted"/>
<dbReference type="Proteomes" id="UP000689129">
    <property type="component" value="Unassembled WGS sequence"/>
</dbReference>
<evidence type="ECO:0000313" key="2">
    <source>
        <dbReference type="Proteomes" id="UP000689129"/>
    </source>
</evidence>
<dbReference type="EMBL" id="JAEMWZ010000063">
    <property type="protein sequence ID" value="KAG7139130.1"/>
    <property type="molecule type" value="Genomic_DNA"/>
</dbReference>
<evidence type="ECO:0000313" key="1">
    <source>
        <dbReference type="EMBL" id="KAG7139130.1"/>
    </source>
</evidence>
<name>A0A8I2ZWK7_VERLO</name>
<protein>
    <submittedName>
        <fullName evidence="1">Uncharacterized protein</fullName>
    </submittedName>
</protein>